<dbReference type="AlphaFoldDB" id="A0A3S5A524"/>
<protein>
    <submittedName>
        <fullName evidence="1">Uncharacterized protein</fullName>
    </submittedName>
</protein>
<reference evidence="1" key="1">
    <citation type="submission" date="2018-11" db="EMBL/GenBank/DDBJ databases">
        <authorList>
            <consortium name="Pathogen Informatics"/>
        </authorList>
    </citation>
    <scope>NUCLEOTIDE SEQUENCE</scope>
</reference>
<evidence type="ECO:0000313" key="2">
    <source>
        <dbReference type="Proteomes" id="UP000784294"/>
    </source>
</evidence>
<proteinExistence type="predicted"/>
<accession>A0A3S5A524</accession>
<keyword evidence="2" id="KW-1185">Reference proteome</keyword>
<feature type="non-terminal residue" evidence="1">
    <location>
        <position position="1"/>
    </location>
</feature>
<organism evidence="1 2">
    <name type="scientific">Protopolystoma xenopodis</name>
    <dbReference type="NCBI Taxonomy" id="117903"/>
    <lineage>
        <taxon>Eukaryota</taxon>
        <taxon>Metazoa</taxon>
        <taxon>Spiralia</taxon>
        <taxon>Lophotrochozoa</taxon>
        <taxon>Platyhelminthes</taxon>
        <taxon>Monogenea</taxon>
        <taxon>Polyopisthocotylea</taxon>
        <taxon>Polystomatidea</taxon>
        <taxon>Polystomatidae</taxon>
        <taxon>Protopolystoma</taxon>
    </lineage>
</organism>
<sequence>FSYRDCLRRLIRFHLRTSPNAPHQSSELLFSGQHELESFMTLPSRIPCISLILDLIRGALIPLLMKKLASANEDGECNRGSPSMGPKENTEAGYRSLTLQTASLYCRELVDAVNR</sequence>
<gene>
    <name evidence="1" type="ORF">PXEA_LOCUS21348</name>
</gene>
<name>A0A3S5A524_9PLAT</name>
<dbReference type="EMBL" id="CAAALY010090889">
    <property type="protein sequence ID" value="VEL27908.1"/>
    <property type="molecule type" value="Genomic_DNA"/>
</dbReference>
<comment type="caution">
    <text evidence="1">The sequence shown here is derived from an EMBL/GenBank/DDBJ whole genome shotgun (WGS) entry which is preliminary data.</text>
</comment>
<evidence type="ECO:0000313" key="1">
    <source>
        <dbReference type="EMBL" id="VEL27908.1"/>
    </source>
</evidence>
<dbReference type="Proteomes" id="UP000784294">
    <property type="component" value="Unassembled WGS sequence"/>
</dbReference>